<name>A0A8T1BUD0_9STRA</name>
<sequence length="103" mass="10764">MVWKLSGNRYKRQSSAQNVLFHGVCISGLVLFQTMSDPTISVSIVRLTRAMLKSQHACDSAGVAPSCTTAAPQPPIVEEEEVAVVGGSGCSGAQARVSASQTN</sequence>
<comment type="caution">
    <text evidence="1">The sequence shown here is derived from an EMBL/GenBank/DDBJ whole genome shotgun (WGS) entry which is preliminary data.</text>
</comment>
<proteinExistence type="predicted"/>
<dbReference type="AlphaFoldDB" id="A0A8T1BUD0"/>
<reference evidence="1" key="1">
    <citation type="submission" date="2018-10" db="EMBL/GenBank/DDBJ databases">
        <title>Effector identification in a new, highly contiguous assembly of the strawberry crown rot pathogen Phytophthora cactorum.</title>
        <authorList>
            <person name="Armitage A.D."/>
            <person name="Nellist C.F."/>
            <person name="Bates H."/>
            <person name="Vickerstaff R.J."/>
            <person name="Harrison R.J."/>
        </authorList>
    </citation>
    <scope>NUCLEOTIDE SEQUENCE</scope>
    <source>
        <strain evidence="1">4040</strain>
    </source>
</reference>
<protein>
    <submittedName>
        <fullName evidence="1">Uncharacterized protein</fullName>
    </submittedName>
</protein>
<evidence type="ECO:0000313" key="2">
    <source>
        <dbReference type="Proteomes" id="UP000736787"/>
    </source>
</evidence>
<accession>A0A8T1BUD0</accession>
<dbReference type="Proteomes" id="UP000736787">
    <property type="component" value="Unassembled WGS sequence"/>
</dbReference>
<dbReference type="EMBL" id="RCMK01000874">
    <property type="protein sequence ID" value="KAG2909274.1"/>
    <property type="molecule type" value="Genomic_DNA"/>
</dbReference>
<evidence type="ECO:0000313" key="1">
    <source>
        <dbReference type="EMBL" id="KAG2909274.1"/>
    </source>
</evidence>
<gene>
    <name evidence="1" type="ORF">PC117_g19711</name>
</gene>
<organism evidence="1 2">
    <name type="scientific">Phytophthora cactorum</name>
    <dbReference type="NCBI Taxonomy" id="29920"/>
    <lineage>
        <taxon>Eukaryota</taxon>
        <taxon>Sar</taxon>
        <taxon>Stramenopiles</taxon>
        <taxon>Oomycota</taxon>
        <taxon>Peronosporomycetes</taxon>
        <taxon>Peronosporales</taxon>
        <taxon>Peronosporaceae</taxon>
        <taxon>Phytophthora</taxon>
    </lineage>
</organism>